<accession>D7F1L4</accession>
<proteinExistence type="predicted"/>
<name>D7F1L4_9ACTN</name>
<feature type="region of interest" description="Disordered" evidence="1">
    <location>
        <begin position="77"/>
        <end position="98"/>
    </location>
</feature>
<protein>
    <submittedName>
        <fullName evidence="2">Uncharacterized protein</fullName>
    </submittedName>
</protein>
<sequence>MFAYHRRSRRRQPFDRGEDPWPPCLPGGVPAAPDLDVQMQPVLDHLRLRDLEEGQGRAHAVRISEIGAVVPLLLRNPEVPEPRLPGGETGGRRLLGIPQGDCPELRQLRGVRAVDRQTPLGGHHASSVVCANRIGWH</sequence>
<dbReference type="AlphaFoldDB" id="D7F1L4"/>
<feature type="region of interest" description="Disordered" evidence="1">
    <location>
        <begin position="1"/>
        <end position="31"/>
    </location>
</feature>
<feature type="compositionally biased region" description="Basic residues" evidence="1">
    <location>
        <begin position="1"/>
        <end position="11"/>
    </location>
</feature>
<reference evidence="2" key="1">
    <citation type="submission" date="2008-11" db="EMBL/GenBank/DDBJ databases">
        <title>Different origins of the tetronate ring in near mirror-image antibiotics:evidence for convergent evolution?</title>
        <authorList>
            <person name="Demydchuk Y.A."/>
            <person name="Sun Y."/>
            <person name="Leadlay P.F."/>
        </authorList>
    </citation>
    <scope>NUCLEOTIDE SEQUENCE</scope>
    <source>
        <strain evidence="2">NCIMB 11426</strain>
    </source>
</reference>
<organism evidence="2">
    <name type="scientific">Streptomyces longisporoflavus</name>
    <dbReference type="NCBI Taxonomy" id="28044"/>
    <lineage>
        <taxon>Bacteria</taxon>
        <taxon>Bacillati</taxon>
        <taxon>Actinomycetota</taxon>
        <taxon>Actinomycetes</taxon>
        <taxon>Kitasatosporales</taxon>
        <taxon>Streptomycetaceae</taxon>
        <taxon>Streptomyces</taxon>
    </lineage>
</organism>
<dbReference type="EMBL" id="FJ462704">
    <property type="protein sequence ID" value="ACR50767.1"/>
    <property type="molecule type" value="Genomic_DNA"/>
</dbReference>
<evidence type="ECO:0000256" key="1">
    <source>
        <dbReference type="SAM" id="MobiDB-lite"/>
    </source>
</evidence>
<evidence type="ECO:0000313" key="2">
    <source>
        <dbReference type="EMBL" id="ACR50767.1"/>
    </source>
</evidence>